<comment type="caution">
    <text evidence="2">The sequence shown here is derived from an EMBL/GenBank/DDBJ whole genome shotgun (WGS) entry which is preliminary data.</text>
</comment>
<keyword evidence="1" id="KW-0472">Membrane</keyword>
<name>A0A5R9BT05_9LACO</name>
<dbReference type="EMBL" id="VBTH01000013">
    <property type="protein sequence ID" value="TLQ03848.1"/>
    <property type="molecule type" value="Genomic_DNA"/>
</dbReference>
<organism evidence="2 3">
    <name type="scientific">Pediococcus stilesii</name>
    <dbReference type="NCBI Taxonomy" id="331679"/>
    <lineage>
        <taxon>Bacteria</taxon>
        <taxon>Bacillati</taxon>
        <taxon>Bacillota</taxon>
        <taxon>Bacilli</taxon>
        <taxon>Lactobacillales</taxon>
        <taxon>Lactobacillaceae</taxon>
        <taxon>Pediococcus</taxon>
    </lineage>
</organism>
<accession>A0A5R9BT05</accession>
<sequence length="398" mass="44565">MWKKIIGISLTICSILVIGIIFYRGHDASRYQKMVDKPSDVKKWQADPRPLQTKADTLNQLKKVVKDQGGKTLINKKNRHQIKTTVIPGLRGAWSINFKTKKAAFGTDWVPQGITQSDQSYFVSVYDGEKKLNSLIFQIDKSSRKYIKTLILPTKAHLGGITYDQDHQQLIYSDDTHGNAGFGYLSQKQIDSYTASEAKAPIAAKHIDWSLGVRTSAITVYNHQMVVAKYGRNANERSIITLPLNKKGLPDPISRKESAEIFKKTSENDFKGLVQYLIKHHIINSYDKGRNRLQGVSVSDSEMAAFSQSNGDSPSKIWFQVGENSGWSNLKFAATEGDSIITVPHSAEGVSLSPDDKSLSIIFESGAKKYREGGSFTKRPTFMDRIVDIPINIKVEYK</sequence>
<dbReference type="RefSeq" id="WP_138474602.1">
    <property type="nucleotide sequence ID" value="NZ_VBTH01000013.1"/>
</dbReference>
<keyword evidence="1" id="KW-0812">Transmembrane</keyword>
<proteinExistence type="predicted"/>
<keyword evidence="1" id="KW-1133">Transmembrane helix</keyword>
<dbReference type="OrthoDB" id="1655118at2"/>
<dbReference type="Proteomes" id="UP000305541">
    <property type="component" value="Unassembled WGS sequence"/>
</dbReference>
<reference evidence="2 3" key="1">
    <citation type="submission" date="2019-05" db="EMBL/GenBank/DDBJ databases">
        <title>The metagenome of a microbial culture collection derived from dairy environment covers the genomic content of the human microbiome.</title>
        <authorList>
            <person name="Roder T."/>
            <person name="Wuthrich D."/>
            <person name="Sattari Z."/>
            <person name="Von Ah U."/>
            <person name="Bar C."/>
            <person name="Ronchi F."/>
            <person name="Macpherson A.J."/>
            <person name="Ganal-Vonarburg S.C."/>
            <person name="Bruggmann R."/>
            <person name="Vergeres G."/>
        </authorList>
    </citation>
    <scope>NUCLEOTIDE SEQUENCE [LARGE SCALE GENOMIC DNA]</scope>
    <source>
        <strain evidence="2 3">FAM 18815</strain>
    </source>
</reference>
<gene>
    <name evidence="2" type="ORF">FEZ51_07495</name>
</gene>
<evidence type="ECO:0000256" key="1">
    <source>
        <dbReference type="SAM" id="Phobius"/>
    </source>
</evidence>
<evidence type="ECO:0000313" key="3">
    <source>
        <dbReference type="Proteomes" id="UP000305541"/>
    </source>
</evidence>
<evidence type="ECO:0000313" key="2">
    <source>
        <dbReference type="EMBL" id="TLQ03848.1"/>
    </source>
</evidence>
<feature type="transmembrane region" description="Helical" evidence="1">
    <location>
        <begin position="6"/>
        <end position="23"/>
    </location>
</feature>
<dbReference type="AlphaFoldDB" id="A0A5R9BT05"/>
<protein>
    <submittedName>
        <fullName evidence="2">Uncharacterized protein</fullName>
    </submittedName>
</protein>